<sequence length="254" mass="27510">MKPTLTALLVLCLWLPMAGADRVKPPGRVLLVGNSYTHALRQVMASLLKAERRTTTVEFITPGGAQLVRHLNTPRTVDTIRNGKWDVVVFQEQSQTPACPGPLRNLFLKGIRGLHAITEKSGSRIVLFNTWGYLGGDQRNFKGDTYAEMQKRLNDGYGAAARELDAGLAPVGDAFGEVKKINHQLWSQLYARDGSHPSKAGAYLAAVVIYVHVFNADPQKISFNGGLPASTAEKLRAGAARALPAPRSGSPATR</sequence>
<dbReference type="SUPFAM" id="SSF52266">
    <property type="entry name" value="SGNH hydrolase"/>
    <property type="match status" value="1"/>
</dbReference>
<reference evidence="1" key="1">
    <citation type="submission" date="2018-05" db="EMBL/GenBank/DDBJ databases">
        <authorList>
            <person name="Lanie J.A."/>
            <person name="Ng W.-L."/>
            <person name="Kazmierczak K.M."/>
            <person name="Andrzejewski T.M."/>
            <person name="Davidsen T.M."/>
            <person name="Wayne K.J."/>
            <person name="Tettelin H."/>
            <person name="Glass J.I."/>
            <person name="Rusch D."/>
            <person name="Podicherti R."/>
            <person name="Tsui H.-C.T."/>
            <person name="Winkler M.E."/>
        </authorList>
    </citation>
    <scope>NUCLEOTIDE SEQUENCE</scope>
</reference>
<evidence type="ECO:0000313" key="1">
    <source>
        <dbReference type="EMBL" id="SVB00794.1"/>
    </source>
</evidence>
<dbReference type="EMBL" id="UINC01025358">
    <property type="protein sequence ID" value="SVB00794.1"/>
    <property type="molecule type" value="Genomic_DNA"/>
</dbReference>
<dbReference type="Gene3D" id="3.40.50.1110">
    <property type="entry name" value="SGNH hydrolase"/>
    <property type="match status" value="1"/>
</dbReference>
<accession>A0A382AHF5</accession>
<name>A0A382AHF5_9ZZZZ</name>
<evidence type="ECO:0008006" key="2">
    <source>
        <dbReference type="Google" id="ProtNLM"/>
    </source>
</evidence>
<organism evidence="1">
    <name type="scientific">marine metagenome</name>
    <dbReference type="NCBI Taxonomy" id="408172"/>
    <lineage>
        <taxon>unclassified sequences</taxon>
        <taxon>metagenomes</taxon>
        <taxon>ecological metagenomes</taxon>
    </lineage>
</organism>
<dbReference type="AlphaFoldDB" id="A0A382AHF5"/>
<dbReference type="InterPro" id="IPR036514">
    <property type="entry name" value="SGNH_hydro_sf"/>
</dbReference>
<proteinExistence type="predicted"/>
<protein>
    <recommendedName>
        <fullName evidence="2">SGNH hydrolase-type esterase domain-containing protein</fullName>
    </recommendedName>
</protein>
<gene>
    <name evidence="1" type="ORF">METZ01_LOCUS153648</name>
</gene>